<evidence type="ECO:0000259" key="1">
    <source>
        <dbReference type="Pfam" id="PF01957"/>
    </source>
</evidence>
<evidence type="ECO:0000313" key="3">
    <source>
        <dbReference type="Proteomes" id="UP000191901"/>
    </source>
</evidence>
<dbReference type="InterPro" id="IPR012340">
    <property type="entry name" value="NA-bd_OB-fold"/>
</dbReference>
<reference evidence="2 3" key="1">
    <citation type="journal article" date="2016" name="Biochim. Biophys. Acta">
        <title>Characterization of red-shifted phycobilisomes isolated from the chlorophyll f-containing cyanobacterium Halomicronema hongdechloris.</title>
        <authorList>
            <person name="Li Y."/>
            <person name="Lin Y."/>
            <person name="Garvey C.J."/>
            <person name="Birch D."/>
            <person name="Corkery R.W."/>
            <person name="Loughlin P.C."/>
            <person name="Scheer H."/>
            <person name="Willows R.D."/>
            <person name="Chen M."/>
        </authorList>
    </citation>
    <scope>NUCLEOTIDE SEQUENCE [LARGE SCALE GENOMIC DNA]</scope>
    <source>
        <strain evidence="2 3">C2206</strain>
    </source>
</reference>
<sequence length="103" mass="11791">MRYQSWHHYRHHQDAVMPEGMNQLLQESEAEVMPTDLDHLAQEAAIDGILHQGMEWRVKYQGVFWKARCPGAQVLLWPGDRVYVVGRQGNTLLIKPLIASALG</sequence>
<organism evidence="2 3">
    <name type="scientific">Halomicronema hongdechloris C2206</name>
    <dbReference type="NCBI Taxonomy" id="1641165"/>
    <lineage>
        <taxon>Bacteria</taxon>
        <taxon>Bacillati</taxon>
        <taxon>Cyanobacteriota</taxon>
        <taxon>Cyanophyceae</taxon>
        <taxon>Nodosilineales</taxon>
        <taxon>Nodosilineaceae</taxon>
        <taxon>Halomicronema</taxon>
    </lineage>
</organism>
<dbReference type="Pfam" id="PF01957">
    <property type="entry name" value="NfeD"/>
    <property type="match status" value="1"/>
</dbReference>
<name>A0A1Z3HPY9_9CYAN</name>
<dbReference type="STRING" id="1641165.XM38_24300"/>
<evidence type="ECO:0000313" key="2">
    <source>
        <dbReference type="EMBL" id="ASC72355.1"/>
    </source>
</evidence>
<protein>
    <recommendedName>
        <fullName evidence="1">NfeD-like C-terminal domain-containing protein</fullName>
    </recommendedName>
</protein>
<dbReference type="KEGG" id="hhg:XM38_033120"/>
<keyword evidence="3" id="KW-1185">Reference proteome</keyword>
<dbReference type="Proteomes" id="UP000191901">
    <property type="component" value="Chromosome"/>
</dbReference>
<dbReference type="Gene3D" id="2.40.50.140">
    <property type="entry name" value="Nucleic acid-binding proteins"/>
    <property type="match status" value="1"/>
</dbReference>
<feature type="domain" description="NfeD-like C-terminal" evidence="1">
    <location>
        <begin position="57"/>
        <end position="96"/>
    </location>
</feature>
<proteinExistence type="predicted"/>
<dbReference type="RefSeq" id="WP_080813480.1">
    <property type="nucleotide sequence ID" value="NZ_CP021983.2"/>
</dbReference>
<dbReference type="AlphaFoldDB" id="A0A1Z3HPY9"/>
<accession>A0A1Z3HPY9</accession>
<dbReference type="OrthoDB" id="574756at2"/>
<dbReference type="InterPro" id="IPR002810">
    <property type="entry name" value="NfeD-like_C"/>
</dbReference>
<dbReference type="EMBL" id="CP021983">
    <property type="protein sequence ID" value="ASC72355.1"/>
    <property type="molecule type" value="Genomic_DNA"/>
</dbReference>
<gene>
    <name evidence="2" type="ORF">XM38_033120</name>
</gene>